<gene>
    <name evidence="2" type="ORF">JL102_11435</name>
</gene>
<feature type="signal peptide" evidence="1">
    <location>
        <begin position="1"/>
        <end position="20"/>
    </location>
</feature>
<sequence length="268" mass="31227">MKTSWVYLLLLLFTSVKSVAQSYSLISTVPINKPEAVSIDKRGNIYIADNYGEVKKYLKDGELDASFSSQTQGQIDLIEAWNPLKIFLFYEDLQQYTFLDRFLTTPQNFSLNELSDFNRLATLSYDNNLWLIDLVDFSLKKYNLNIRQFTIATPFDLLLNPDDYEITFLREYQNLVFFSDIHSGIYVFDNLGNYLKKIGATNVNYFNFLDDDLYFIGANGMIKFINIYNLTEKELELKPISARYVLASATHLYLINDKTFEVYEKQGK</sequence>
<organism evidence="2 3">
    <name type="scientific">Fulvivirga sediminis</name>
    <dbReference type="NCBI Taxonomy" id="2803949"/>
    <lineage>
        <taxon>Bacteria</taxon>
        <taxon>Pseudomonadati</taxon>
        <taxon>Bacteroidota</taxon>
        <taxon>Cytophagia</taxon>
        <taxon>Cytophagales</taxon>
        <taxon>Fulvivirgaceae</taxon>
        <taxon>Fulvivirga</taxon>
    </lineage>
</organism>
<evidence type="ECO:0000256" key="1">
    <source>
        <dbReference type="SAM" id="SignalP"/>
    </source>
</evidence>
<protein>
    <submittedName>
        <fullName evidence="2">Uncharacterized protein</fullName>
    </submittedName>
</protein>
<name>A0A937F7Y8_9BACT</name>
<dbReference type="RefSeq" id="WP_202244528.1">
    <property type="nucleotide sequence ID" value="NZ_JAESIY010000005.1"/>
</dbReference>
<dbReference type="EMBL" id="JAESIY010000005">
    <property type="protein sequence ID" value="MBL3656746.1"/>
    <property type="molecule type" value="Genomic_DNA"/>
</dbReference>
<evidence type="ECO:0000313" key="2">
    <source>
        <dbReference type="EMBL" id="MBL3656746.1"/>
    </source>
</evidence>
<keyword evidence="1" id="KW-0732">Signal</keyword>
<dbReference type="InterPro" id="IPR011042">
    <property type="entry name" value="6-blade_b-propeller_TolB-like"/>
</dbReference>
<dbReference type="SUPFAM" id="SSF101898">
    <property type="entry name" value="NHL repeat"/>
    <property type="match status" value="1"/>
</dbReference>
<accession>A0A937F7Y8</accession>
<proteinExistence type="predicted"/>
<evidence type="ECO:0000313" key="3">
    <source>
        <dbReference type="Proteomes" id="UP000659388"/>
    </source>
</evidence>
<reference evidence="2" key="1">
    <citation type="submission" date="2021-01" db="EMBL/GenBank/DDBJ databases">
        <title>Fulvivirga kasyanovii gen. nov., sp nov., a novel member of the phylum Bacteroidetes isolated from seawater in a mussel farm.</title>
        <authorList>
            <person name="Zhao L.-H."/>
            <person name="Wang Z.-J."/>
        </authorList>
    </citation>
    <scope>NUCLEOTIDE SEQUENCE</scope>
    <source>
        <strain evidence="2">2943</strain>
    </source>
</reference>
<dbReference type="Gene3D" id="2.120.10.30">
    <property type="entry name" value="TolB, C-terminal domain"/>
    <property type="match status" value="1"/>
</dbReference>
<comment type="caution">
    <text evidence="2">The sequence shown here is derived from an EMBL/GenBank/DDBJ whole genome shotgun (WGS) entry which is preliminary data.</text>
</comment>
<dbReference type="Proteomes" id="UP000659388">
    <property type="component" value="Unassembled WGS sequence"/>
</dbReference>
<keyword evidence="3" id="KW-1185">Reference proteome</keyword>
<feature type="chain" id="PRO_5037451623" evidence="1">
    <location>
        <begin position="21"/>
        <end position="268"/>
    </location>
</feature>
<dbReference type="AlphaFoldDB" id="A0A937F7Y8"/>